<sequence>KNLPPGPIFSLPILGHLPSLGNNPSKTLLQWGKIYGPILHVQLGSYGAMVLNDSQLIRKAFNLNSFAGRPHNKLFDRTSGNRRGFSFSDGPNAVEQRKLAQRLLKAFGIGTNSMESHILDQIPSLLDVFEDHLTKPLDVKHAFNRLQQLAVNVSRLAEMSTVVEKLSYFIKVIPDWFPELSGFNEKVRVVLFCSPWKYYNHYTRFIPWGC</sequence>
<evidence type="ECO:0000256" key="2">
    <source>
        <dbReference type="ARBA" id="ARBA00022723"/>
    </source>
</evidence>
<dbReference type="AlphaFoldDB" id="A0A8J2LUS5"/>
<dbReference type="GO" id="GO:0006082">
    <property type="term" value="P:organic acid metabolic process"/>
    <property type="evidence" value="ECO:0007669"/>
    <property type="project" value="TreeGrafter"/>
</dbReference>
<dbReference type="InterPro" id="IPR050182">
    <property type="entry name" value="Cytochrome_P450_fam2"/>
</dbReference>
<dbReference type="GO" id="GO:0005506">
    <property type="term" value="F:iron ion binding"/>
    <property type="evidence" value="ECO:0007669"/>
    <property type="project" value="InterPro"/>
</dbReference>
<accession>A0A8J2LUS5</accession>
<evidence type="ECO:0000256" key="3">
    <source>
        <dbReference type="ARBA" id="ARBA00023004"/>
    </source>
</evidence>
<keyword evidence="5" id="KW-1185">Reference proteome</keyword>
<dbReference type="PANTHER" id="PTHR24300:SF375">
    <property type="entry name" value="CYTOCHROME P450 FAMILY"/>
    <property type="match status" value="1"/>
</dbReference>
<dbReference type="GO" id="GO:0006805">
    <property type="term" value="P:xenobiotic metabolic process"/>
    <property type="evidence" value="ECO:0007669"/>
    <property type="project" value="TreeGrafter"/>
</dbReference>
<evidence type="ECO:0000313" key="4">
    <source>
        <dbReference type="EMBL" id="CAG7838508.1"/>
    </source>
</evidence>
<name>A0A8J2LUS5_9HEXA</name>
<evidence type="ECO:0000256" key="1">
    <source>
        <dbReference type="ARBA" id="ARBA00010617"/>
    </source>
</evidence>
<comment type="caution">
    <text evidence="4">The sequence shown here is derived from an EMBL/GenBank/DDBJ whole genome shotgun (WGS) entry which is preliminary data.</text>
</comment>
<dbReference type="Proteomes" id="UP000708208">
    <property type="component" value="Unassembled WGS sequence"/>
</dbReference>
<organism evidence="4 5">
    <name type="scientific">Allacma fusca</name>
    <dbReference type="NCBI Taxonomy" id="39272"/>
    <lineage>
        <taxon>Eukaryota</taxon>
        <taxon>Metazoa</taxon>
        <taxon>Ecdysozoa</taxon>
        <taxon>Arthropoda</taxon>
        <taxon>Hexapoda</taxon>
        <taxon>Collembola</taxon>
        <taxon>Symphypleona</taxon>
        <taxon>Sminthuridae</taxon>
        <taxon>Allacma</taxon>
    </lineage>
</organism>
<dbReference type="PANTHER" id="PTHR24300">
    <property type="entry name" value="CYTOCHROME P450 508A4-RELATED"/>
    <property type="match status" value="1"/>
</dbReference>
<dbReference type="GO" id="GO:0016712">
    <property type="term" value="F:oxidoreductase activity, acting on paired donors, with incorporation or reduction of molecular oxygen, reduced flavin or flavoprotein as one donor, and incorporation of one atom of oxygen"/>
    <property type="evidence" value="ECO:0007669"/>
    <property type="project" value="TreeGrafter"/>
</dbReference>
<reference evidence="4" key="1">
    <citation type="submission" date="2021-06" db="EMBL/GenBank/DDBJ databases">
        <authorList>
            <person name="Hodson N. C."/>
            <person name="Mongue J. A."/>
            <person name="Jaron S. K."/>
        </authorList>
    </citation>
    <scope>NUCLEOTIDE SEQUENCE</scope>
</reference>
<protein>
    <recommendedName>
        <fullName evidence="6">Cytochrome P450</fullName>
    </recommendedName>
</protein>
<dbReference type="OrthoDB" id="1055148at2759"/>
<dbReference type="EMBL" id="CAJVCH010571778">
    <property type="protein sequence ID" value="CAG7838508.1"/>
    <property type="molecule type" value="Genomic_DNA"/>
</dbReference>
<keyword evidence="3" id="KW-0408">Iron</keyword>
<dbReference type="Pfam" id="PF00067">
    <property type="entry name" value="p450"/>
    <property type="match status" value="1"/>
</dbReference>
<keyword evidence="2" id="KW-0479">Metal-binding</keyword>
<dbReference type="GO" id="GO:0005737">
    <property type="term" value="C:cytoplasm"/>
    <property type="evidence" value="ECO:0007669"/>
    <property type="project" value="TreeGrafter"/>
</dbReference>
<feature type="non-terminal residue" evidence="4">
    <location>
        <position position="1"/>
    </location>
</feature>
<dbReference type="GO" id="GO:0020037">
    <property type="term" value="F:heme binding"/>
    <property type="evidence" value="ECO:0007669"/>
    <property type="project" value="InterPro"/>
</dbReference>
<dbReference type="InterPro" id="IPR001128">
    <property type="entry name" value="Cyt_P450"/>
</dbReference>
<gene>
    <name evidence="4" type="ORF">AFUS01_LOCUS47475</name>
</gene>
<proteinExistence type="inferred from homology"/>
<evidence type="ECO:0008006" key="6">
    <source>
        <dbReference type="Google" id="ProtNLM"/>
    </source>
</evidence>
<evidence type="ECO:0000313" key="5">
    <source>
        <dbReference type="Proteomes" id="UP000708208"/>
    </source>
</evidence>
<comment type="similarity">
    <text evidence="1">Belongs to the cytochrome P450 family.</text>
</comment>